<dbReference type="Proteomes" id="UP000282211">
    <property type="component" value="Unassembled WGS sequence"/>
</dbReference>
<dbReference type="InterPro" id="IPR013230">
    <property type="entry name" value="Peptidase_M15A_C"/>
</dbReference>
<sequence length="133" mass="15365">MEDETTRFLDYSQWPNFTREELACRHCGEIYFWPDFMDGLQSLRDAIGRPLNILSGHRCSLHNAYIGGAPLSEHLRLAVDVDLNGHNRFILAEQAKQAGFTGFGFYTTFIHLDMGRPRHWYGGEKARAIWQAF</sequence>
<dbReference type="SUPFAM" id="SSF55166">
    <property type="entry name" value="Hedgehog/DD-peptidase"/>
    <property type="match status" value="1"/>
</dbReference>
<dbReference type="InParanoid" id="A0A420WK58"/>
<dbReference type="EMBL" id="RBII01000001">
    <property type="protein sequence ID" value="RKQ71326.1"/>
    <property type="molecule type" value="Genomic_DNA"/>
</dbReference>
<organism evidence="2 3">
    <name type="scientific">Litorimonas taeanensis</name>
    <dbReference type="NCBI Taxonomy" id="568099"/>
    <lineage>
        <taxon>Bacteria</taxon>
        <taxon>Pseudomonadati</taxon>
        <taxon>Pseudomonadota</taxon>
        <taxon>Alphaproteobacteria</taxon>
        <taxon>Maricaulales</taxon>
        <taxon>Robiginitomaculaceae</taxon>
    </lineage>
</organism>
<evidence type="ECO:0000313" key="2">
    <source>
        <dbReference type="EMBL" id="RKQ71326.1"/>
    </source>
</evidence>
<proteinExistence type="predicted"/>
<dbReference type="Gene3D" id="3.30.1380.10">
    <property type="match status" value="1"/>
</dbReference>
<dbReference type="InterPro" id="IPR009045">
    <property type="entry name" value="Zn_M74/Hedgehog-like"/>
</dbReference>
<comment type="caution">
    <text evidence="2">The sequence shown here is derived from an EMBL/GenBank/DDBJ whole genome shotgun (WGS) entry which is preliminary data.</text>
</comment>
<gene>
    <name evidence="2" type="ORF">DES40_0639</name>
</gene>
<dbReference type="AlphaFoldDB" id="A0A420WK58"/>
<feature type="domain" description="Peptidase M15A C-terminal" evidence="1">
    <location>
        <begin position="16"/>
        <end position="113"/>
    </location>
</feature>
<dbReference type="RefSeq" id="WP_121099107.1">
    <property type="nucleotide sequence ID" value="NZ_RBII01000001.1"/>
</dbReference>
<dbReference type="OrthoDB" id="7618790at2"/>
<name>A0A420WK58_9PROT</name>
<accession>A0A420WK58</accession>
<keyword evidence="3" id="KW-1185">Reference proteome</keyword>
<dbReference type="Pfam" id="PF08291">
    <property type="entry name" value="Peptidase_M15_3"/>
    <property type="match status" value="1"/>
</dbReference>
<evidence type="ECO:0000259" key="1">
    <source>
        <dbReference type="Pfam" id="PF08291"/>
    </source>
</evidence>
<protein>
    <submittedName>
        <fullName evidence="2">Peptidase M15-like protein</fullName>
    </submittedName>
</protein>
<reference evidence="2 3" key="1">
    <citation type="submission" date="2018-10" db="EMBL/GenBank/DDBJ databases">
        <title>Genomic Encyclopedia of Type Strains, Phase IV (KMG-IV): sequencing the most valuable type-strain genomes for metagenomic binning, comparative biology and taxonomic classification.</title>
        <authorList>
            <person name="Goeker M."/>
        </authorList>
    </citation>
    <scope>NUCLEOTIDE SEQUENCE [LARGE SCALE GENOMIC DNA]</scope>
    <source>
        <strain evidence="2 3">DSM 22008</strain>
    </source>
</reference>
<evidence type="ECO:0000313" key="3">
    <source>
        <dbReference type="Proteomes" id="UP000282211"/>
    </source>
</evidence>